<keyword evidence="2" id="KW-1185">Reference proteome</keyword>
<evidence type="ECO:0000313" key="2">
    <source>
        <dbReference type="Proteomes" id="UP000233551"/>
    </source>
</evidence>
<proteinExistence type="predicted"/>
<dbReference type="EMBL" id="PGOL01001010">
    <property type="protein sequence ID" value="PKI61751.1"/>
    <property type="molecule type" value="Genomic_DNA"/>
</dbReference>
<evidence type="ECO:0000313" key="1">
    <source>
        <dbReference type="EMBL" id="PKI61751.1"/>
    </source>
</evidence>
<dbReference type="Proteomes" id="UP000233551">
    <property type="component" value="Unassembled WGS sequence"/>
</dbReference>
<reference evidence="1 2" key="1">
    <citation type="submission" date="2017-11" db="EMBL/GenBank/DDBJ databases">
        <title>De-novo sequencing of pomegranate (Punica granatum L.) genome.</title>
        <authorList>
            <person name="Akparov Z."/>
            <person name="Amiraslanov A."/>
            <person name="Hajiyeva S."/>
            <person name="Abbasov M."/>
            <person name="Kaur K."/>
            <person name="Hamwieh A."/>
            <person name="Solovyev V."/>
            <person name="Salamov A."/>
            <person name="Braich B."/>
            <person name="Kosarev P."/>
            <person name="Mahmoud A."/>
            <person name="Hajiyev E."/>
            <person name="Babayeva S."/>
            <person name="Izzatullayeva V."/>
            <person name="Mammadov A."/>
            <person name="Mammadov A."/>
            <person name="Sharifova S."/>
            <person name="Ojaghi J."/>
            <person name="Eynullazada K."/>
            <person name="Bayramov B."/>
            <person name="Abdulazimova A."/>
            <person name="Shahmuradov I."/>
        </authorList>
    </citation>
    <scope>NUCLEOTIDE SEQUENCE [LARGE SCALE GENOMIC DNA]</scope>
    <source>
        <strain evidence="2">cv. AG2017</strain>
        <tissue evidence="1">Leaf</tissue>
    </source>
</reference>
<feature type="non-terminal residue" evidence="1">
    <location>
        <position position="1"/>
    </location>
</feature>
<protein>
    <submittedName>
        <fullName evidence="1">Uncharacterized protein</fullName>
    </submittedName>
</protein>
<organism evidence="1 2">
    <name type="scientific">Punica granatum</name>
    <name type="common">Pomegranate</name>
    <dbReference type="NCBI Taxonomy" id="22663"/>
    <lineage>
        <taxon>Eukaryota</taxon>
        <taxon>Viridiplantae</taxon>
        <taxon>Streptophyta</taxon>
        <taxon>Embryophyta</taxon>
        <taxon>Tracheophyta</taxon>
        <taxon>Spermatophyta</taxon>
        <taxon>Magnoliopsida</taxon>
        <taxon>eudicotyledons</taxon>
        <taxon>Gunneridae</taxon>
        <taxon>Pentapetalae</taxon>
        <taxon>rosids</taxon>
        <taxon>malvids</taxon>
        <taxon>Myrtales</taxon>
        <taxon>Lythraceae</taxon>
        <taxon>Punica</taxon>
    </lineage>
</organism>
<accession>A0A2I0JZL0</accession>
<name>A0A2I0JZL0_PUNGR</name>
<dbReference type="AlphaFoldDB" id="A0A2I0JZL0"/>
<gene>
    <name evidence="1" type="ORF">CRG98_017863</name>
</gene>
<comment type="caution">
    <text evidence="1">The sequence shown here is derived from an EMBL/GenBank/DDBJ whole genome shotgun (WGS) entry which is preliminary data.</text>
</comment>
<sequence>EVNHPGSLCGVKAYPDFQSVRLFFGAHVDLLCWLDRGKLMVLEATQTLLYLGHLTILGKPFPKVYGSGHSETNLLGDDVHGWQSGRRVVGVRRRVVKGAPDDVWRPEKEAGYRGNWNAPVELPIVCGEAVKVVALVGLDDLMAGGAKAESSLVLVLFDFNGAIDPLPVCSEAGAEDVIVVQ</sequence>